<feature type="compositionally biased region" description="Low complexity" evidence="1">
    <location>
        <begin position="304"/>
        <end position="314"/>
    </location>
</feature>
<protein>
    <submittedName>
        <fullName evidence="2">Uncharacterized protein</fullName>
    </submittedName>
</protein>
<feature type="compositionally biased region" description="Basic and acidic residues" evidence="1">
    <location>
        <begin position="42"/>
        <end position="53"/>
    </location>
</feature>
<feature type="region of interest" description="Disordered" evidence="1">
    <location>
        <begin position="165"/>
        <end position="244"/>
    </location>
</feature>
<sequence>SLQQSRVPGRRAREEGLVHPPRGHHAFPPLGVLQQQVLRGRHALETDRADRHGARPAHGARRDGEADPEPVPLAELAPGQAAVAQRAGPVALDDARRGVVGGDRVHDPRAAVSVPVRIATDDGPPARVAAAVPGVRAVAPERLLEPALAGRLGPRRRRTVLHGALPAEEPLHRHAAPVGGVPAGGPPDPPAPRVPLAATAPFWMRCDEEESPPGNATSPGRDALAGWSAAAPASPRPSAPPSSVASSSALQHLVESRIIRTDLIQLVWPCEFFFGVLSRTAIVSTPAPGSTPPTEGQPHPPHPSGSSPPLTSHPVLRDPPDPPAHRRRHHLTDNHPPISQSGSRLTGQPGHRSPVTGGPGIGIGTMHDAPTMHQSYPPPPLRSNCSKF</sequence>
<feature type="region of interest" description="Disordered" evidence="1">
    <location>
        <begin position="1"/>
        <end position="71"/>
    </location>
</feature>
<accession>K0TBK7</accession>
<evidence type="ECO:0000256" key="1">
    <source>
        <dbReference type="SAM" id="MobiDB-lite"/>
    </source>
</evidence>
<evidence type="ECO:0000313" key="3">
    <source>
        <dbReference type="Proteomes" id="UP000266841"/>
    </source>
</evidence>
<organism evidence="2 3">
    <name type="scientific">Thalassiosira oceanica</name>
    <name type="common">Marine diatom</name>
    <dbReference type="NCBI Taxonomy" id="159749"/>
    <lineage>
        <taxon>Eukaryota</taxon>
        <taxon>Sar</taxon>
        <taxon>Stramenopiles</taxon>
        <taxon>Ochrophyta</taxon>
        <taxon>Bacillariophyta</taxon>
        <taxon>Coscinodiscophyceae</taxon>
        <taxon>Thalassiosirophycidae</taxon>
        <taxon>Thalassiosirales</taxon>
        <taxon>Thalassiosiraceae</taxon>
        <taxon>Thalassiosira</taxon>
    </lineage>
</organism>
<evidence type="ECO:0000313" key="2">
    <source>
        <dbReference type="EMBL" id="EJK67867.1"/>
    </source>
</evidence>
<name>K0TBK7_THAOC</name>
<dbReference type="AlphaFoldDB" id="K0TBK7"/>
<comment type="caution">
    <text evidence="2">The sequence shown here is derived from an EMBL/GenBank/DDBJ whole genome shotgun (WGS) entry which is preliminary data.</text>
</comment>
<feature type="compositionally biased region" description="Polar residues" evidence="1">
    <location>
        <begin position="337"/>
        <end position="346"/>
    </location>
</feature>
<gene>
    <name evidence="2" type="ORF">THAOC_11035</name>
</gene>
<feature type="compositionally biased region" description="Pro residues" evidence="1">
    <location>
        <begin position="184"/>
        <end position="193"/>
    </location>
</feature>
<reference evidence="2 3" key="1">
    <citation type="journal article" date="2012" name="Genome Biol.">
        <title>Genome and low-iron response of an oceanic diatom adapted to chronic iron limitation.</title>
        <authorList>
            <person name="Lommer M."/>
            <person name="Specht M."/>
            <person name="Roy A.S."/>
            <person name="Kraemer L."/>
            <person name="Andreson R."/>
            <person name="Gutowska M.A."/>
            <person name="Wolf J."/>
            <person name="Bergner S.V."/>
            <person name="Schilhabel M.B."/>
            <person name="Klostermeier U.C."/>
            <person name="Beiko R.G."/>
            <person name="Rosenstiel P."/>
            <person name="Hippler M."/>
            <person name="Laroche J."/>
        </authorList>
    </citation>
    <scope>NUCLEOTIDE SEQUENCE [LARGE SCALE GENOMIC DNA]</scope>
    <source>
        <strain evidence="2 3">CCMP1005</strain>
    </source>
</reference>
<keyword evidence="3" id="KW-1185">Reference proteome</keyword>
<dbReference type="EMBL" id="AGNL01012493">
    <property type="protein sequence ID" value="EJK67867.1"/>
    <property type="molecule type" value="Genomic_DNA"/>
</dbReference>
<feature type="non-terminal residue" evidence="2">
    <location>
        <position position="1"/>
    </location>
</feature>
<feature type="compositionally biased region" description="Basic and acidic residues" evidence="1">
    <location>
        <begin position="315"/>
        <end position="324"/>
    </location>
</feature>
<dbReference type="Proteomes" id="UP000266841">
    <property type="component" value="Unassembled WGS sequence"/>
</dbReference>
<proteinExistence type="predicted"/>
<feature type="region of interest" description="Disordered" evidence="1">
    <location>
        <begin position="286"/>
        <end position="388"/>
    </location>
</feature>